<keyword evidence="1" id="KW-0175">Coiled coil</keyword>
<protein>
    <submittedName>
        <fullName evidence="2">Uncharacterized protein</fullName>
    </submittedName>
</protein>
<evidence type="ECO:0000313" key="3">
    <source>
        <dbReference type="Proteomes" id="UP000281406"/>
    </source>
</evidence>
<feature type="coiled-coil region" evidence="1">
    <location>
        <begin position="195"/>
        <end position="244"/>
    </location>
</feature>
<feature type="coiled-coil region" evidence="1">
    <location>
        <begin position="70"/>
        <end position="116"/>
    </location>
</feature>
<accession>A0A3N0YH74</accession>
<evidence type="ECO:0000256" key="1">
    <source>
        <dbReference type="SAM" id="Coils"/>
    </source>
</evidence>
<proteinExistence type="predicted"/>
<evidence type="ECO:0000313" key="2">
    <source>
        <dbReference type="EMBL" id="ROL45599.1"/>
    </source>
</evidence>
<dbReference type="EMBL" id="RJVU01042551">
    <property type="protein sequence ID" value="ROL45599.1"/>
    <property type="molecule type" value="Genomic_DNA"/>
</dbReference>
<name>A0A3N0YH74_ANAGA</name>
<organism evidence="2 3">
    <name type="scientific">Anabarilius grahami</name>
    <name type="common">Kanglang fish</name>
    <name type="synonym">Barilius grahami</name>
    <dbReference type="NCBI Taxonomy" id="495550"/>
    <lineage>
        <taxon>Eukaryota</taxon>
        <taxon>Metazoa</taxon>
        <taxon>Chordata</taxon>
        <taxon>Craniata</taxon>
        <taxon>Vertebrata</taxon>
        <taxon>Euteleostomi</taxon>
        <taxon>Actinopterygii</taxon>
        <taxon>Neopterygii</taxon>
        <taxon>Teleostei</taxon>
        <taxon>Ostariophysi</taxon>
        <taxon>Cypriniformes</taxon>
        <taxon>Xenocyprididae</taxon>
        <taxon>Xenocypridinae</taxon>
        <taxon>Xenocypridinae incertae sedis</taxon>
        <taxon>Anabarilius</taxon>
    </lineage>
</organism>
<dbReference type="AlphaFoldDB" id="A0A3N0YH74"/>
<gene>
    <name evidence="2" type="ORF">DPX16_17715</name>
</gene>
<keyword evidence="3" id="KW-1185">Reference proteome</keyword>
<reference evidence="2 3" key="1">
    <citation type="submission" date="2018-10" db="EMBL/GenBank/DDBJ databases">
        <title>Genome assembly for a Yunnan-Guizhou Plateau 3E fish, Anabarilius grahami (Regan), and its evolutionary and genetic applications.</title>
        <authorList>
            <person name="Jiang W."/>
        </authorList>
    </citation>
    <scope>NUCLEOTIDE SEQUENCE [LARGE SCALE GENOMIC DNA]</scope>
    <source>
        <strain evidence="2">AG-KIZ</strain>
        <tissue evidence="2">Muscle</tissue>
    </source>
</reference>
<dbReference type="Proteomes" id="UP000281406">
    <property type="component" value="Unassembled WGS sequence"/>
</dbReference>
<comment type="caution">
    <text evidence="2">The sequence shown here is derived from an EMBL/GenBank/DDBJ whole genome shotgun (WGS) entry which is preliminary data.</text>
</comment>
<sequence length="285" mass="33509">MWNTRSLEKMVNRTTLSTQRVLHTHILELGEQLCPWSSPNTRTDNHLKLAPNSVKSRPAIGLEQPDSPAMEEFKQLAEEEKRAALRLQEESLQACFREALQARDRLEAEMRRELQVELQAQFRAHCEGLRAQMEEEKVQAVGKACRKLREQLHKEAKETRETIIQTVREETQESVRRCVQDVERSVREECDMKAEREKRVLQDRHEEEISELQNRQLQQLQDSLEQACRERIQYEAEFKKVQASYRQFVDLTDSSLHSDYLLKLRRLGREPGLMDTATQTDEITP</sequence>
<dbReference type="OrthoDB" id="5982311at2759"/>